<dbReference type="RefSeq" id="WP_143039614.1">
    <property type="nucleotide sequence ID" value="NZ_FNTI01000001.1"/>
</dbReference>
<protein>
    <submittedName>
        <fullName evidence="1">Uncharacterized protein</fullName>
    </submittedName>
</protein>
<evidence type="ECO:0000313" key="2">
    <source>
        <dbReference type="Proteomes" id="UP000183208"/>
    </source>
</evidence>
<gene>
    <name evidence="1" type="ORF">SAMN05444171_1172</name>
</gene>
<dbReference type="OrthoDB" id="7159361at2"/>
<proteinExistence type="predicted"/>
<dbReference type="AlphaFoldDB" id="A0A1H4RP19"/>
<organism evidence="1 2">
    <name type="scientific">Bradyrhizobium lablabi</name>
    <dbReference type="NCBI Taxonomy" id="722472"/>
    <lineage>
        <taxon>Bacteria</taxon>
        <taxon>Pseudomonadati</taxon>
        <taxon>Pseudomonadota</taxon>
        <taxon>Alphaproteobacteria</taxon>
        <taxon>Hyphomicrobiales</taxon>
        <taxon>Nitrobacteraceae</taxon>
        <taxon>Bradyrhizobium</taxon>
    </lineage>
</organism>
<sequence length="127" mass="13801">MATEKQIAANRANAQRSTGPKTLVGKMKSGRNAFRHGLSCPTHPDPVKVDALAQMLLDGAATDLRLSVATELVTAQLELLAIRSVRAEILAAIDIKAGGTPGLFRLQALDRYERYAHTKRRRAAQKL</sequence>
<evidence type="ECO:0000313" key="1">
    <source>
        <dbReference type="EMBL" id="SEC33484.1"/>
    </source>
</evidence>
<name>A0A1H4RP19_9BRAD</name>
<dbReference type="EMBL" id="FNTI01000001">
    <property type="protein sequence ID" value="SEC33484.1"/>
    <property type="molecule type" value="Genomic_DNA"/>
</dbReference>
<dbReference type="Proteomes" id="UP000183208">
    <property type="component" value="Unassembled WGS sequence"/>
</dbReference>
<reference evidence="1 2" key="1">
    <citation type="submission" date="2016-10" db="EMBL/GenBank/DDBJ databases">
        <authorList>
            <person name="de Groot N.N."/>
        </authorList>
    </citation>
    <scope>NUCLEOTIDE SEQUENCE [LARGE SCALE GENOMIC DNA]</scope>
    <source>
        <strain evidence="1 2">GAS522</strain>
    </source>
</reference>
<accession>A0A1H4RP19</accession>